<protein>
    <submittedName>
        <fullName evidence="2">Uncharacterized protein</fullName>
    </submittedName>
</protein>
<dbReference type="AlphaFoldDB" id="A0A5A8C6S0"/>
<sequence>MAAVKGLRSADNEDIVKLLGRLGTASMELAHSTDINAVLQHAGVTLAMPGGEAQLAKWHRLGHLQSVAGGFAEVMAKPSTIAIVQEHAKKLLLEAKREAEEQAEKEKREAEGQAAKAKREAEKLDELRRRMHETLARLDSAISTIPSDALSRAGASMQKYTPDEAAELDAEAGLTALAMSKANEAFADRIYDTMRSEHGVGPALEAAGLNPQVMSFTAQAVKEPRWLLWEGPSNRENLARWLANDIAYLALNGEGGPLNGRCVFGPRGVGKSSLLVAGCVAAGVFSRIKSLPATGRPVVPVYIDMLRATWLYKSCAARAADSEHAWLNPLSPLPCMLDRALQLAGHRPRVEADPDPSKWKAYPWFATPQQVCEFLEANKLNMLLIMDEADEPYKKVGHIIADELDLLRGDSPQLIYYVSGSAAAMRDILFSPDRVDRSIYDVEKFRYNTNHSEKLVPLPPLEPLSSLEDHAKAIVAAGFAFSSFYSEAKRFLANSLSPEERARFGRTILRVGGVLRALIVKPGQVAEKPPSRLDKMPGDIARAVRGRQLASVFAAHFKSVIKGLRPETVLDQLVSSQPEGFSSLGLDLGQLSARVSVECGAYVAAEALLPSLSNLSDFGVLTAADDKWQPVSWTAVLSILLVDEGGCSLPFEVRDDLSHATVGAKTTEPVLAQAFCKSAAKSAHFVGAASEGHRESLLRSLERLSLVDDAAVAKVVSLKWDDAQVNSSMLREGVLYKPSPDKGVDIVLLVRDPESQLVHLVLLQAKATSSGAADAGKSTDLSLTGWNAIVPRFTAQVKSWRDFHPVSLSLLRDGESLVLWNVVVTNKDVTENALHGRVPAEIAKHEGALRMAMLGGVDGAATSSGGKIHGPYWVVAFGDHLLSGLPPAVLDWARNVKLQAWGGHTAAEAEGAADHAEA</sequence>
<evidence type="ECO:0000313" key="2">
    <source>
        <dbReference type="EMBL" id="KAA0148414.1"/>
    </source>
</evidence>
<organism evidence="2 3">
    <name type="scientific">Cafeteria roenbergensis</name>
    <name type="common">Marine flagellate</name>
    <dbReference type="NCBI Taxonomy" id="33653"/>
    <lineage>
        <taxon>Eukaryota</taxon>
        <taxon>Sar</taxon>
        <taxon>Stramenopiles</taxon>
        <taxon>Bigyra</taxon>
        <taxon>Opalozoa</taxon>
        <taxon>Bicosoecida</taxon>
        <taxon>Cafeteriaceae</taxon>
        <taxon>Cafeteria</taxon>
    </lineage>
</organism>
<keyword evidence="3" id="KW-1185">Reference proteome</keyword>
<accession>A0A5A8C6S0</accession>
<gene>
    <name evidence="2" type="ORF">FNF29_06632</name>
</gene>
<dbReference type="EMBL" id="VLTN01000053">
    <property type="protein sequence ID" value="KAA0148414.1"/>
    <property type="molecule type" value="Genomic_DNA"/>
</dbReference>
<comment type="caution">
    <text evidence="2">The sequence shown here is derived from an EMBL/GenBank/DDBJ whole genome shotgun (WGS) entry which is preliminary data.</text>
</comment>
<feature type="region of interest" description="Disordered" evidence="1">
    <location>
        <begin position="102"/>
        <end position="122"/>
    </location>
</feature>
<proteinExistence type="predicted"/>
<reference evidence="2 3" key="1">
    <citation type="submission" date="2019-07" db="EMBL/GenBank/DDBJ databases">
        <title>Genomes of Cafeteria roenbergensis.</title>
        <authorList>
            <person name="Fischer M.G."/>
            <person name="Hackl T."/>
            <person name="Roman M."/>
        </authorList>
    </citation>
    <scope>NUCLEOTIDE SEQUENCE [LARGE SCALE GENOMIC DNA]</scope>
    <source>
        <strain evidence="2 3">BVI</strain>
    </source>
</reference>
<evidence type="ECO:0000256" key="1">
    <source>
        <dbReference type="SAM" id="MobiDB-lite"/>
    </source>
</evidence>
<dbReference type="Proteomes" id="UP000323011">
    <property type="component" value="Unassembled WGS sequence"/>
</dbReference>
<name>A0A5A8C6S0_CAFRO</name>
<evidence type="ECO:0000313" key="3">
    <source>
        <dbReference type="Proteomes" id="UP000323011"/>
    </source>
</evidence>